<dbReference type="RefSeq" id="WP_058879859.1">
    <property type="nucleotide sequence ID" value="NZ_JBEBZE010000010.1"/>
</dbReference>
<reference evidence="1 2" key="1">
    <citation type="submission" date="2015-12" db="EMBL/GenBank/DDBJ databases">
        <title>Complete genome sequence of a multi-drug resistant strain Acidovorax sp. 12322-1.</title>
        <authorList>
            <person name="Ming D."/>
            <person name="Wang M."/>
            <person name="Hu S."/>
            <person name="Zhou Y."/>
            <person name="Jiang T."/>
        </authorList>
    </citation>
    <scope>NUCLEOTIDE SEQUENCE [LARGE SCALE GENOMIC DNA]</scope>
    <source>
        <strain evidence="1 2">12322-1</strain>
    </source>
</reference>
<organism evidence="1 2">
    <name type="scientific">Comamonas kerstersii</name>
    <dbReference type="NCBI Taxonomy" id="225992"/>
    <lineage>
        <taxon>Bacteria</taxon>
        <taxon>Pseudomonadati</taxon>
        <taxon>Pseudomonadota</taxon>
        <taxon>Betaproteobacteria</taxon>
        <taxon>Burkholderiales</taxon>
        <taxon>Comamonadaceae</taxon>
        <taxon>Comamonas</taxon>
    </lineage>
</organism>
<accession>A0A0W7Z1Q0</accession>
<evidence type="ECO:0000313" key="1">
    <source>
        <dbReference type="EMBL" id="KUF41224.1"/>
    </source>
</evidence>
<dbReference type="AlphaFoldDB" id="A0A0W7Z1Q0"/>
<dbReference type="Proteomes" id="UP000053300">
    <property type="component" value="Unassembled WGS sequence"/>
</dbReference>
<sequence>MTDITQDLRVVAIDNDSYAQAVAAARAYRMGDDPSGFAFTGKATLMFQREHEEWEHNAFSSTPLIRYVNPVEGAADADEVQSDDFLRAVSHQVTYMHIPAECKDMEVDDVWAIDCEFLMFAMPHPVEEGETAWLLVAGPENRTIASRHTVQEFQLAEIKAAAKELGL</sequence>
<accession>A0A1V3TK09</accession>
<name>A0A0W7Z1Q0_9BURK</name>
<protein>
    <submittedName>
        <fullName evidence="1">Uncharacterized protein</fullName>
    </submittedName>
</protein>
<dbReference type="EMBL" id="LPXH01000025">
    <property type="protein sequence ID" value="KUF41224.1"/>
    <property type="molecule type" value="Genomic_DNA"/>
</dbReference>
<evidence type="ECO:0000313" key="2">
    <source>
        <dbReference type="Proteomes" id="UP000053300"/>
    </source>
</evidence>
<comment type="caution">
    <text evidence="1">The sequence shown here is derived from an EMBL/GenBank/DDBJ whole genome shotgun (WGS) entry which is preliminary data.</text>
</comment>
<proteinExistence type="predicted"/>
<keyword evidence="2" id="KW-1185">Reference proteome</keyword>
<gene>
    <name evidence="1" type="ORF">AS359_10645</name>
</gene>